<dbReference type="PROSITE" id="PS50089">
    <property type="entry name" value="ZF_RING_2"/>
    <property type="match status" value="1"/>
</dbReference>
<keyword evidence="13" id="KW-1185">Reference proteome</keyword>
<evidence type="ECO:0000256" key="2">
    <source>
        <dbReference type="ARBA" id="ARBA00004906"/>
    </source>
</evidence>
<evidence type="ECO:0000256" key="3">
    <source>
        <dbReference type="ARBA" id="ARBA00012483"/>
    </source>
</evidence>
<dbReference type="FunFam" id="3.30.40.10:FF:000069">
    <property type="entry name" value="E3 ubiquitin-protein ligase RNF115"/>
    <property type="match status" value="1"/>
</dbReference>
<dbReference type="InterPro" id="IPR013083">
    <property type="entry name" value="Znf_RING/FYVE/PHD"/>
</dbReference>
<dbReference type="Proteomes" id="UP001162480">
    <property type="component" value="Chromosome 10"/>
</dbReference>
<dbReference type="GO" id="GO:0061630">
    <property type="term" value="F:ubiquitin protein ligase activity"/>
    <property type="evidence" value="ECO:0007669"/>
    <property type="project" value="UniProtKB-EC"/>
</dbReference>
<dbReference type="GO" id="GO:0008270">
    <property type="term" value="F:zinc ion binding"/>
    <property type="evidence" value="ECO:0007669"/>
    <property type="project" value="UniProtKB-KW"/>
</dbReference>
<dbReference type="AlphaFoldDB" id="A0AA36F832"/>
<evidence type="ECO:0000256" key="7">
    <source>
        <dbReference type="ARBA" id="ARBA00022786"/>
    </source>
</evidence>
<evidence type="ECO:0000256" key="1">
    <source>
        <dbReference type="ARBA" id="ARBA00000900"/>
    </source>
</evidence>
<evidence type="ECO:0000259" key="11">
    <source>
        <dbReference type="PROSITE" id="PS50089"/>
    </source>
</evidence>
<dbReference type="SMART" id="SM00184">
    <property type="entry name" value="RING"/>
    <property type="match status" value="1"/>
</dbReference>
<accession>A0AA36F832</accession>
<feature type="domain" description="RING-type" evidence="11">
    <location>
        <begin position="185"/>
        <end position="226"/>
    </location>
</feature>
<evidence type="ECO:0000256" key="5">
    <source>
        <dbReference type="ARBA" id="ARBA00022723"/>
    </source>
</evidence>
<dbReference type="EC" id="2.3.2.27" evidence="3"/>
<evidence type="ECO:0000256" key="4">
    <source>
        <dbReference type="ARBA" id="ARBA00022679"/>
    </source>
</evidence>
<dbReference type="Pfam" id="PF13639">
    <property type="entry name" value="zf-RING_2"/>
    <property type="match status" value="1"/>
</dbReference>
<feature type="compositionally biased region" description="Polar residues" evidence="10">
    <location>
        <begin position="42"/>
        <end position="93"/>
    </location>
</feature>
<organism evidence="12 13">
    <name type="scientific">Octopus vulgaris</name>
    <name type="common">Common octopus</name>
    <dbReference type="NCBI Taxonomy" id="6645"/>
    <lineage>
        <taxon>Eukaryota</taxon>
        <taxon>Metazoa</taxon>
        <taxon>Spiralia</taxon>
        <taxon>Lophotrochozoa</taxon>
        <taxon>Mollusca</taxon>
        <taxon>Cephalopoda</taxon>
        <taxon>Coleoidea</taxon>
        <taxon>Octopodiformes</taxon>
        <taxon>Octopoda</taxon>
        <taxon>Incirrata</taxon>
        <taxon>Octopodidae</taxon>
        <taxon>Octopus</taxon>
    </lineage>
</organism>
<evidence type="ECO:0000313" key="12">
    <source>
        <dbReference type="EMBL" id="CAI9729276.1"/>
    </source>
</evidence>
<keyword evidence="5" id="KW-0479">Metal-binding</keyword>
<dbReference type="CDD" id="cd16454">
    <property type="entry name" value="RING-H2_PA-TM-RING"/>
    <property type="match status" value="1"/>
</dbReference>
<sequence length="248" mass="27975">MLHPSVTMSFNIPRESTRRIRQFLEEMLLNSLHISLAEDDSVSTPTNDPDFQSINMPLNPSSQDQSAASPNSEPWNSRENVQPESENLNSNSPQREDTENQDEIERFVRIQWLLLQPLSGLSEDTQNSGLSINIFHIYGGLRDSVISELINQIDCNGVPPAEKDKIDSLPKVKITQQQVDNSLQCSICLSEFILEEQVKQLYCTHQYHCSCIDTWLSQHGNCPICRENLTVREPTTKASSSSESVDLG</sequence>
<keyword evidence="8" id="KW-0862">Zinc</keyword>
<dbReference type="PANTHER" id="PTHR15710">
    <property type="entry name" value="E3 UBIQUITIN-PROTEIN LIGASE PRAJA"/>
    <property type="match status" value="1"/>
</dbReference>
<gene>
    <name evidence="12" type="ORF">OCTVUL_1B021938</name>
</gene>
<dbReference type="GO" id="GO:0000209">
    <property type="term" value="P:protein polyubiquitination"/>
    <property type="evidence" value="ECO:0007669"/>
    <property type="project" value="UniProtKB-ARBA"/>
</dbReference>
<keyword evidence="4" id="KW-0808">Transferase</keyword>
<comment type="pathway">
    <text evidence="2">Protein modification; protein ubiquitination.</text>
</comment>
<dbReference type="InterPro" id="IPR001841">
    <property type="entry name" value="Znf_RING"/>
</dbReference>
<name>A0AA36F832_OCTVU</name>
<dbReference type="GO" id="GO:0005737">
    <property type="term" value="C:cytoplasm"/>
    <property type="evidence" value="ECO:0007669"/>
    <property type="project" value="TreeGrafter"/>
</dbReference>
<evidence type="ECO:0000256" key="6">
    <source>
        <dbReference type="ARBA" id="ARBA00022771"/>
    </source>
</evidence>
<evidence type="ECO:0000256" key="9">
    <source>
        <dbReference type="PROSITE-ProRule" id="PRU00175"/>
    </source>
</evidence>
<reference evidence="12" key="1">
    <citation type="submission" date="2023-08" db="EMBL/GenBank/DDBJ databases">
        <authorList>
            <person name="Alioto T."/>
            <person name="Alioto T."/>
            <person name="Gomez Garrido J."/>
        </authorList>
    </citation>
    <scope>NUCLEOTIDE SEQUENCE</scope>
</reference>
<dbReference type="Gene3D" id="3.30.40.10">
    <property type="entry name" value="Zinc/RING finger domain, C3HC4 (zinc finger)"/>
    <property type="match status" value="1"/>
</dbReference>
<keyword evidence="7" id="KW-0833">Ubl conjugation pathway</keyword>
<dbReference type="SUPFAM" id="SSF57850">
    <property type="entry name" value="RING/U-box"/>
    <property type="match status" value="1"/>
</dbReference>
<dbReference type="EMBL" id="OX597823">
    <property type="protein sequence ID" value="CAI9729276.1"/>
    <property type="molecule type" value="Genomic_DNA"/>
</dbReference>
<dbReference type="PANTHER" id="PTHR15710:SF243">
    <property type="entry name" value="E3 UBIQUITIN-PROTEIN LIGASE PRAJA-2 ISOFORM X1"/>
    <property type="match status" value="1"/>
</dbReference>
<keyword evidence="6 9" id="KW-0863">Zinc-finger</keyword>
<evidence type="ECO:0000256" key="10">
    <source>
        <dbReference type="SAM" id="MobiDB-lite"/>
    </source>
</evidence>
<proteinExistence type="predicted"/>
<evidence type="ECO:0000256" key="8">
    <source>
        <dbReference type="ARBA" id="ARBA00022833"/>
    </source>
</evidence>
<comment type="catalytic activity">
    <reaction evidence="1">
        <text>S-ubiquitinyl-[E2 ubiquitin-conjugating enzyme]-L-cysteine + [acceptor protein]-L-lysine = [E2 ubiquitin-conjugating enzyme]-L-cysteine + N(6)-ubiquitinyl-[acceptor protein]-L-lysine.</text>
        <dbReference type="EC" id="2.3.2.27"/>
    </reaction>
</comment>
<protein>
    <recommendedName>
        <fullName evidence="3">RING-type E3 ubiquitin transferase</fullName>
        <ecNumber evidence="3">2.3.2.27</ecNumber>
    </recommendedName>
</protein>
<feature type="region of interest" description="Disordered" evidence="10">
    <location>
        <begin position="39"/>
        <end position="101"/>
    </location>
</feature>
<evidence type="ECO:0000313" key="13">
    <source>
        <dbReference type="Proteomes" id="UP001162480"/>
    </source>
</evidence>